<gene>
    <name evidence="2" type="ORF">N781_14535</name>
</gene>
<dbReference type="Proteomes" id="UP000030528">
    <property type="component" value="Unassembled WGS sequence"/>
</dbReference>
<sequence>MLYFMGIFVSSLGLALLIISGVGVAPGDSVAVGLAERTPISVGVFLIIGFVALVMINALIEKKRPRFESIIPSVIRGLTLNFWLYLIFNNQVLDVLWLQWTVFAIGVVCIGLGIAVYLHAPFPHIPVDHFMMVVNENTNQSKRFVRVLFEGVLALIGFVLGGFDVVGWGTLITALMLGPFIQWFYEKTYFLEDIAPPKHRKELME</sequence>
<feature type="transmembrane region" description="Helical" evidence="1">
    <location>
        <begin position="100"/>
        <end position="122"/>
    </location>
</feature>
<keyword evidence="1" id="KW-0812">Transmembrane</keyword>
<feature type="transmembrane region" description="Helical" evidence="1">
    <location>
        <begin position="40"/>
        <end position="60"/>
    </location>
</feature>
<dbReference type="eggNOG" id="COG2364">
    <property type="taxonomic scope" value="Bacteria"/>
</dbReference>
<name>A0A0A5I9Q8_9BACI</name>
<protein>
    <recommendedName>
        <fullName evidence="4">Integral membrane protein</fullName>
    </recommendedName>
</protein>
<accession>A0A0A5I9Q8</accession>
<keyword evidence="3" id="KW-1185">Reference proteome</keyword>
<comment type="caution">
    <text evidence="2">The sequence shown here is derived from an EMBL/GenBank/DDBJ whole genome shotgun (WGS) entry which is preliminary data.</text>
</comment>
<organism evidence="2 3">
    <name type="scientific">Pontibacillus halophilus JSM 076056 = DSM 19796</name>
    <dbReference type="NCBI Taxonomy" id="1385510"/>
    <lineage>
        <taxon>Bacteria</taxon>
        <taxon>Bacillati</taxon>
        <taxon>Bacillota</taxon>
        <taxon>Bacilli</taxon>
        <taxon>Bacillales</taxon>
        <taxon>Bacillaceae</taxon>
        <taxon>Pontibacillus</taxon>
    </lineage>
</organism>
<evidence type="ECO:0000313" key="2">
    <source>
        <dbReference type="EMBL" id="KGX92552.1"/>
    </source>
</evidence>
<dbReference type="InterPro" id="IPR038750">
    <property type="entry name" value="YczE/YyaS-like"/>
</dbReference>
<proteinExistence type="predicted"/>
<dbReference type="PANTHER" id="PTHR40078">
    <property type="entry name" value="INTEGRAL MEMBRANE PROTEIN-RELATED"/>
    <property type="match status" value="1"/>
</dbReference>
<dbReference type="EMBL" id="AVPE01000005">
    <property type="protein sequence ID" value="KGX92552.1"/>
    <property type="molecule type" value="Genomic_DNA"/>
</dbReference>
<dbReference type="AlphaFoldDB" id="A0A0A5I9Q8"/>
<evidence type="ECO:0008006" key="4">
    <source>
        <dbReference type="Google" id="ProtNLM"/>
    </source>
</evidence>
<dbReference type="STRING" id="1385510.GCA_000425205_01945"/>
<evidence type="ECO:0000313" key="3">
    <source>
        <dbReference type="Proteomes" id="UP000030528"/>
    </source>
</evidence>
<dbReference type="PANTHER" id="PTHR40078:SF1">
    <property type="entry name" value="INTEGRAL MEMBRANE PROTEIN"/>
    <property type="match status" value="1"/>
</dbReference>
<keyword evidence="1" id="KW-1133">Transmembrane helix</keyword>
<keyword evidence="1" id="KW-0472">Membrane</keyword>
<evidence type="ECO:0000256" key="1">
    <source>
        <dbReference type="SAM" id="Phobius"/>
    </source>
</evidence>
<reference evidence="2 3" key="1">
    <citation type="submission" date="2013-08" db="EMBL/GenBank/DDBJ databases">
        <authorList>
            <person name="Huang J."/>
            <person name="Wang G."/>
        </authorList>
    </citation>
    <scope>NUCLEOTIDE SEQUENCE [LARGE SCALE GENOMIC DNA]</scope>
    <source>
        <strain evidence="2 3">JSM 076056</strain>
    </source>
</reference>
<dbReference type="Pfam" id="PF19700">
    <property type="entry name" value="DUF6198"/>
    <property type="match status" value="1"/>
</dbReference>
<feature type="transmembrane region" description="Helical" evidence="1">
    <location>
        <begin position="67"/>
        <end position="88"/>
    </location>
</feature>